<feature type="region of interest" description="Disordered" evidence="1">
    <location>
        <begin position="187"/>
        <end position="234"/>
    </location>
</feature>
<gene>
    <name evidence="2" type="ORF">K470DRAFT_268566</name>
</gene>
<evidence type="ECO:0000313" key="2">
    <source>
        <dbReference type="EMBL" id="KAF2863012.1"/>
    </source>
</evidence>
<dbReference type="Proteomes" id="UP000799421">
    <property type="component" value="Unassembled WGS sequence"/>
</dbReference>
<name>A0A6A7C6Y1_9PEZI</name>
<proteinExistence type="predicted"/>
<accession>A0A6A7C6Y1</accession>
<dbReference type="EMBL" id="MU005963">
    <property type="protein sequence ID" value="KAF2863012.1"/>
    <property type="molecule type" value="Genomic_DNA"/>
</dbReference>
<reference evidence="2" key="1">
    <citation type="journal article" date="2020" name="Stud. Mycol.">
        <title>101 Dothideomycetes genomes: a test case for predicting lifestyles and emergence of pathogens.</title>
        <authorList>
            <person name="Haridas S."/>
            <person name="Albert R."/>
            <person name="Binder M."/>
            <person name="Bloem J."/>
            <person name="Labutti K."/>
            <person name="Salamov A."/>
            <person name="Andreopoulos B."/>
            <person name="Baker S."/>
            <person name="Barry K."/>
            <person name="Bills G."/>
            <person name="Bluhm B."/>
            <person name="Cannon C."/>
            <person name="Castanera R."/>
            <person name="Culley D."/>
            <person name="Daum C."/>
            <person name="Ezra D."/>
            <person name="Gonzalez J."/>
            <person name="Henrissat B."/>
            <person name="Kuo A."/>
            <person name="Liang C."/>
            <person name="Lipzen A."/>
            <person name="Lutzoni F."/>
            <person name="Magnuson J."/>
            <person name="Mondo S."/>
            <person name="Nolan M."/>
            <person name="Ohm R."/>
            <person name="Pangilinan J."/>
            <person name="Park H.-J."/>
            <person name="Ramirez L."/>
            <person name="Alfaro M."/>
            <person name="Sun H."/>
            <person name="Tritt A."/>
            <person name="Yoshinaga Y."/>
            <person name="Zwiers L.-H."/>
            <person name="Turgeon B."/>
            <person name="Goodwin S."/>
            <person name="Spatafora J."/>
            <person name="Crous P."/>
            <person name="Grigoriev I."/>
        </authorList>
    </citation>
    <scope>NUCLEOTIDE SEQUENCE</scope>
    <source>
        <strain evidence="2">CBS 480.64</strain>
    </source>
</reference>
<sequence length="234" mass="26043">MNVHKSERHIAAHAIAHELTLQALIRDKVTLPNSPQPVTAAAGRVPMLAKNIPSFPHSRSSTTAAKRVSFLPPPQIDSLRRAEPMKEVVRTPYPFSPSLSVPSDDGRVTVSVRRRRRKGERSFPFPTPRNEKEAKEDADDEKFFLTPWKEYKALAGVWPTFGARRLFAGEFYPSLQQDKGDVLKHLGRPALAKEKRENAAWATGSKKQGALDEQPATPGSGDTTLRGHRRLEVA</sequence>
<dbReference type="AlphaFoldDB" id="A0A6A7C6Y1"/>
<evidence type="ECO:0000256" key="1">
    <source>
        <dbReference type="SAM" id="MobiDB-lite"/>
    </source>
</evidence>
<evidence type="ECO:0000313" key="3">
    <source>
        <dbReference type="Proteomes" id="UP000799421"/>
    </source>
</evidence>
<keyword evidence="3" id="KW-1185">Reference proteome</keyword>
<organism evidence="2 3">
    <name type="scientific">Piedraia hortae CBS 480.64</name>
    <dbReference type="NCBI Taxonomy" id="1314780"/>
    <lineage>
        <taxon>Eukaryota</taxon>
        <taxon>Fungi</taxon>
        <taxon>Dikarya</taxon>
        <taxon>Ascomycota</taxon>
        <taxon>Pezizomycotina</taxon>
        <taxon>Dothideomycetes</taxon>
        <taxon>Dothideomycetidae</taxon>
        <taxon>Capnodiales</taxon>
        <taxon>Piedraiaceae</taxon>
        <taxon>Piedraia</taxon>
    </lineage>
</organism>
<protein>
    <submittedName>
        <fullName evidence="2">Uncharacterized protein</fullName>
    </submittedName>
</protein>
<feature type="region of interest" description="Disordered" evidence="1">
    <location>
        <begin position="100"/>
        <end position="138"/>
    </location>
</feature>